<dbReference type="PANTHER" id="PTHR30612">
    <property type="entry name" value="SECA INNER MEMBRANE COMPONENT OF SEC PROTEIN SECRETION SYSTEM"/>
    <property type="match status" value="1"/>
</dbReference>
<protein>
    <recommendedName>
        <fullName evidence="14">Protein translocase subunit SecA</fullName>
    </recommendedName>
</protein>
<dbReference type="GO" id="GO:0017038">
    <property type="term" value="P:protein import"/>
    <property type="evidence" value="ECO:0007669"/>
    <property type="project" value="InterPro"/>
</dbReference>
<dbReference type="Pfam" id="PF21090">
    <property type="entry name" value="P-loop_SecA"/>
    <property type="match status" value="2"/>
</dbReference>
<dbReference type="GO" id="GO:0043952">
    <property type="term" value="P:protein transport by the Sec complex"/>
    <property type="evidence" value="ECO:0007669"/>
    <property type="project" value="TreeGrafter"/>
</dbReference>
<evidence type="ECO:0000256" key="6">
    <source>
        <dbReference type="ARBA" id="ARBA00022967"/>
    </source>
</evidence>
<dbReference type="EMBL" id="CP022188">
    <property type="protein sequence ID" value="AWI78953.1"/>
    <property type="molecule type" value="Genomic_DNA"/>
</dbReference>
<dbReference type="SUPFAM" id="SSF81767">
    <property type="entry name" value="Pre-protein crosslinking domain of SecA"/>
    <property type="match status" value="1"/>
</dbReference>
<keyword evidence="4" id="KW-0067">ATP-binding</keyword>
<evidence type="ECO:0000256" key="4">
    <source>
        <dbReference type="ARBA" id="ARBA00022840"/>
    </source>
</evidence>
<keyword evidence="8" id="KW-0472">Membrane</keyword>
<feature type="region of interest" description="Disordered" evidence="9">
    <location>
        <begin position="18"/>
        <end position="53"/>
    </location>
</feature>
<feature type="domain" description="Helicase ATP-binding" evidence="10">
    <location>
        <begin position="200"/>
        <end position="354"/>
    </location>
</feature>
<evidence type="ECO:0000256" key="9">
    <source>
        <dbReference type="SAM" id="MobiDB-lite"/>
    </source>
</evidence>
<dbReference type="InterPro" id="IPR027417">
    <property type="entry name" value="P-loop_NTPase"/>
</dbReference>
<dbReference type="Gene3D" id="3.40.50.300">
    <property type="entry name" value="P-loop containing nucleotide triphosphate hydrolases"/>
    <property type="match status" value="2"/>
</dbReference>
<dbReference type="InterPro" id="IPR011130">
    <property type="entry name" value="SecA_preprotein_X-link_dom"/>
</dbReference>
<dbReference type="InterPro" id="IPR044722">
    <property type="entry name" value="SecA_SF2_C"/>
</dbReference>
<dbReference type="GO" id="GO:0006605">
    <property type="term" value="P:protein targeting"/>
    <property type="evidence" value="ECO:0007669"/>
    <property type="project" value="InterPro"/>
</dbReference>
<dbReference type="GO" id="GO:0005886">
    <property type="term" value="C:plasma membrane"/>
    <property type="evidence" value="ECO:0007669"/>
    <property type="project" value="TreeGrafter"/>
</dbReference>
<sequence>MCCPARPCPTVMVAPSRCSPPTPTPFAPLTPSSSSTSPSNVPPRRGSANVPGYVSSIPTNHSRYSGAVTCASCCCNSSTERREMSFLRLPMNTASPLPAPGLRHGRYPQQRGGDATIGRATTLLRQLRSLAAPGPGRHLQAAKRIQASIPAHFDDAECTRLRQALRGSGLDATTRERALAFIAAAAHATLGLRPHTVQLAAAHAMLCGAFAEMATGEGKTLVVALAASGAALAGTPVHVITANDYLVSRDAAEMTPLYARLGLRVGTVCEGDGVDARRAAYGADITYVTSRELAFDYLRDSVLVPFEPDRLTELTRAFAEPERMGLRVLRGLCMAIVDEADSALIDEARMPLVLARPQTGASDGAALAAVLDCARSLVQHTHFGIERGSPRVELTAAGHAAAAKLGKNTRLQAARLQQALAALHVYARDRHYVVRDGQVHIVDAQTGRIADKRAWSQELHRFIELKEGCALGTENVTAAQITYQRFFPRYLQLAGVSGTLRECAAELAAVYDRQVVRLPTHKPLQRKLGAPRVFADRDAMWTACVERARALAAAGRAVLIGTDSVLDSRTLSARLHTAGLPHIVLDALQDADEAAIVAQAGLPGRITISTRMAGRGTDIRLQPTVRDAGGLHVICCQHNSTARTDRQLLGRCARQGDPGSAEHFRALDADGVEEWLPSLARRLLRRHLNRVPGPVAAWFFRFGQYRIETRERHLRAAMLRAEHLQHRRSAYRGPGL</sequence>
<evidence type="ECO:0008006" key="14">
    <source>
        <dbReference type="Google" id="ProtNLM"/>
    </source>
</evidence>
<reference evidence="12 13" key="1">
    <citation type="submission" date="2017-06" db="EMBL/GenBank/DDBJ databases">
        <title>Azoarcus sp. TSNA42 complete genome sequence.</title>
        <authorList>
            <person name="Woo J.-H."/>
            <person name="Kim H.-S."/>
        </authorList>
    </citation>
    <scope>NUCLEOTIDE SEQUENCE [LARGE SCALE GENOMIC DNA]</scope>
    <source>
        <strain evidence="12 13">TSNA42</strain>
    </source>
</reference>
<keyword evidence="6" id="KW-1278">Translocase</keyword>
<dbReference type="InterPro" id="IPR011115">
    <property type="entry name" value="SecA_DEAD"/>
</dbReference>
<keyword evidence="1" id="KW-0813">Transport</keyword>
<dbReference type="Proteomes" id="UP000244902">
    <property type="component" value="Chromosome"/>
</dbReference>
<proteinExistence type="predicted"/>
<evidence type="ECO:0000256" key="7">
    <source>
        <dbReference type="ARBA" id="ARBA00023010"/>
    </source>
</evidence>
<keyword evidence="2" id="KW-1003">Cell membrane</keyword>
<accession>A0A2U8H054</accession>
<dbReference type="InterPro" id="IPR036670">
    <property type="entry name" value="SecA_X-link_sf"/>
</dbReference>
<dbReference type="Pfam" id="PF07517">
    <property type="entry name" value="SecA_DEAD"/>
    <property type="match status" value="1"/>
</dbReference>
<feature type="compositionally biased region" description="Pro residues" evidence="9">
    <location>
        <begin position="18"/>
        <end position="28"/>
    </location>
</feature>
<dbReference type="CDD" id="cd17928">
    <property type="entry name" value="DEXDc_SecA"/>
    <property type="match status" value="1"/>
</dbReference>
<dbReference type="InterPro" id="IPR000185">
    <property type="entry name" value="SecA"/>
</dbReference>
<evidence type="ECO:0000313" key="13">
    <source>
        <dbReference type="Proteomes" id="UP000244902"/>
    </source>
</evidence>
<evidence type="ECO:0000259" key="10">
    <source>
        <dbReference type="PROSITE" id="PS51192"/>
    </source>
</evidence>
<keyword evidence="5" id="KW-0653">Protein transport</keyword>
<dbReference type="GO" id="GO:0005524">
    <property type="term" value="F:ATP binding"/>
    <property type="evidence" value="ECO:0007669"/>
    <property type="project" value="UniProtKB-KW"/>
</dbReference>
<dbReference type="PROSITE" id="PS51196">
    <property type="entry name" value="SECA_MOTOR_DEAD"/>
    <property type="match status" value="1"/>
</dbReference>
<dbReference type="Pfam" id="PF01043">
    <property type="entry name" value="SecA_PP_bind"/>
    <property type="match status" value="1"/>
</dbReference>
<gene>
    <name evidence="12" type="ORF">CEW87_05990</name>
</gene>
<evidence type="ECO:0000256" key="2">
    <source>
        <dbReference type="ARBA" id="ARBA00022475"/>
    </source>
</evidence>
<dbReference type="SMART" id="SM00958">
    <property type="entry name" value="SecA_PP_bind"/>
    <property type="match status" value="1"/>
</dbReference>
<dbReference type="PROSITE" id="PS51192">
    <property type="entry name" value="HELICASE_ATP_BIND_1"/>
    <property type="match status" value="1"/>
</dbReference>
<dbReference type="PANTHER" id="PTHR30612:SF0">
    <property type="entry name" value="CHLOROPLAST PROTEIN-TRANSPORTING ATPASE"/>
    <property type="match status" value="1"/>
</dbReference>
<dbReference type="AlphaFoldDB" id="A0A2U8H054"/>
<dbReference type="GO" id="GO:0006886">
    <property type="term" value="P:intracellular protein transport"/>
    <property type="evidence" value="ECO:0007669"/>
    <property type="project" value="InterPro"/>
</dbReference>
<evidence type="ECO:0000259" key="11">
    <source>
        <dbReference type="PROSITE" id="PS51196"/>
    </source>
</evidence>
<organism evidence="12 13">
    <name type="scientific">Parazoarcus communis</name>
    <dbReference type="NCBI Taxonomy" id="41977"/>
    <lineage>
        <taxon>Bacteria</taxon>
        <taxon>Pseudomonadati</taxon>
        <taxon>Pseudomonadota</taxon>
        <taxon>Betaproteobacteria</taxon>
        <taxon>Rhodocyclales</taxon>
        <taxon>Zoogloeaceae</taxon>
        <taxon>Parazoarcus</taxon>
    </lineage>
</organism>
<name>A0A2U8H054_9RHOO</name>
<evidence type="ECO:0000256" key="5">
    <source>
        <dbReference type="ARBA" id="ARBA00022927"/>
    </source>
</evidence>
<dbReference type="SUPFAM" id="SSF52540">
    <property type="entry name" value="P-loop containing nucleoside triphosphate hydrolases"/>
    <property type="match status" value="2"/>
</dbReference>
<evidence type="ECO:0000256" key="3">
    <source>
        <dbReference type="ARBA" id="ARBA00022741"/>
    </source>
</evidence>
<dbReference type="PRINTS" id="PR00906">
    <property type="entry name" value="SECA"/>
</dbReference>
<feature type="domain" description="SecA family profile" evidence="11">
    <location>
        <begin position="102"/>
        <end position="696"/>
    </location>
</feature>
<evidence type="ECO:0000313" key="12">
    <source>
        <dbReference type="EMBL" id="AWI78953.1"/>
    </source>
</evidence>
<dbReference type="GO" id="GO:0005829">
    <property type="term" value="C:cytosol"/>
    <property type="evidence" value="ECO:0007669"/>
    <property type="project" value="TreeGrafter"/>
</dbReference>
<dbReference type="Gene3D" id="3.90.1440.10">
    <property type="entry name" value="SecA, preprotein cross-linking domain"/>
    <property type="match status" value="1"/>
</dbReference>
<keyword evidence="3" id="KW-0547">Nucleotide-binding</keyword>
<keyword evidence="7" id="KW-0811">Translocation</keyword>
<dbReference type="GO" id="GO:0031522">
    <property type="term" value="C:cell envelope Sec protein transport complex"/>
    <property type="evidence" value="ECO:0007669"/>
    <property type="project" value="TreeGrafter"/>
</dbReference>
<feature type="compositionally biased region" description="Low complexity" evidence="9">
    <location>
        <begin position="29"/>
        <end position="43"/>
    </location>
</feature>
<evidence type="ECO:0000256" key="1">
    <source>
        <dbReference type="ARBA" id="ARBA00022448"/>
    </source>
</evidence>
<evidence type="ECO:0000256" key="8">
    <source>
        <dbReference type="ARBA" id="ARBA00023136"/>
    </source>
</evidence>
<dbReference type="SMART" id="SM00957">
    <property type="entry name" value="SecA_DEAD"/>
    <property type="match status" value="1"/>
</dbReference>
<dbReference type="InterPro" id="IPR014018">
    <property type="entry name" value="SecA_motor_DEAD"/>
</dbReference>
<dbReference type="InterPro" id="IPR014001">
    <property type="entry name" value="Helicase_ATP-bd"/>
</dbReference>